<dbReference type="GO" id="GO:0046872">
    <property type="term" value="F:metal ion binding"/>
    <property type="evidence" value="ECO:0007669"/>
    <property type="project" value="InterPro"/>
</dbReference>
<name>A0A2W2C0V6_9ACTN</name>
<dbReference type="InterPro" id="IPR024344">
    <property type="entry name" value="MDMPI_metal-binding"/>
</dbReference>
<dbReference type="OrthoDB" id="5185819at2"/>
<evidence type="ECO:0000259" key="1">
    <source>
        <dbReference type="Pfam" id="PF11716"/>
    </source>
</evidence>
<dbReference type="RefSeq" id="WP_111136186.1">
    <property type="nucleotide sequence ID" value="NZ_POUB01000187.1"/>
</dbReference>
<dbReference type="AlphaFoldDB" id="A0A2W2C0V6"/>
<evidence type="ECO:0000313" key="3">
    <source>
        <dbReference type="Proteomes" id="UP000248749"/>
    </source>
</evidence>
<dbReference type="NCBIfam" id="TIGR03083">
    <property type="entry name" value="maleylpyruvate isomerase family mycothiol-dependent enzyme"/>
    <property type="match status" value="1"/>
</dbReference>
<dbReference type="InterPro" id="IPR017520">
    <property type="entry name" value="CHP03086"/>
</dbReference>
<evidence type="ECO:0000313" key="2">
    <source>
        <dbReference type="EMBL" id="PZF92052.1"/>
    </source>
</evidence>
<dbReference type="Proteomes" id="UP000248749">
    <property type="component" value="Unassembled WGS sequence"/>
</dbReference>
<dbReference type="NCBIfam" id="TIGR03086">
    <property type="entry name" value="TIGR03086 family metal-binding protein"/>
    <property type="match status" value="1"/>
</dbReference>
<accession>A0A2W2C0V6</accession>
<dbReference type="Pfam" id="PF11716">
    <property type="entry name" value="MDMPI_N"/>
    <property type="match status" value="1"/>
</dbReference>
<comment type="caution">
    <text evidence="2">The sequence shown here is derived from an EMBL/GenBank/DDBJ whole genome shotgun (WGS) entry which is preliminary data.</text>
</comment>
<dbReference type="InterPro" id="IPR017517">
    <property type="entry name" value="Maleyloyr_isom"/>
</dbReference>
<dbReference type="EMBL" id="POUB01000187">
    <property type="protein sequence ID" value="PZF92052.1"/>
    <property type="molecule type" value="Genomic_DNA"/>
</dbReference>
<keyword evidence="3" id="KW-1185">Reference proteome</keyword>
<sequence>MDDIADRYLRRSDAFARTVAAVPATAWGDPTPCGEWTVRDLVAHVVEMNGVHLGRAGARTRSGPPVADDPLGAFRSIRDQVRDALADSAVAGARVGGRLGDWTYAEVIDRAIGMELVVHHWDLARALGRRARIDLADVDHLWRTVELVGEDEVRFGFGPAVPPPPGADEQARLLAHLGRHDDGR</sequence>
<dbReference type="SUPFAM" id="SSF109854">
    <property type="entry name" value="DinB/YfiT-like putative metalloenzymes"/>
    <property type="match status" value="1"/>
</dbReference>
<dbReference type="Gene3D" id="1.20.120.450">
    <property type="entry name" value="dinb family like domain"/>
    <property type="match status" value="1"/>
</dbReference>
<dbReference type="InterPro" id="IPR034660">
    <property type="entry name" value="DinB/YfiT-like"/>
</dbReference>
<reference evidence="2 3" key="1">
    <citation type="submission" date="2018-01" db="EMBL/GenBank/DDBJ databases">
        <title>Draft genome sequence of Salinispora sp. 13K206.</title>
        <authorList>
            <person name="Sahin N."/>
            <person name="Saygin H."/>
            <person name="Ay H."/>
        </authorList>
    </citation>
    <scope>NUCLEOTIDE SEQUENCE [LARGE SCALE GENOMIC DNA]</scope>
    <source>
        <strain evidence="2 3">13K206</strain>
    </source>
</reference>
<proteinExistence type="predicted"/>
<protein>
    <submittedName>
        <fullName evidence="2">TIGR03086 family protein</fullName>
    </submittedName>
</protein>
<organism evidence="2 3">
    <name type="scientific">Micromonospora deserti</name>
    <dbReference type="NCBI Taxonomy" id="2070366"/>
    <lineage>
        <taxon>Bacteria</taxon>
        <taxon>Bacillati</taxon>
        <taxon>Actinomycetota</taxon>
        <taxon>Actinomycetes</taxon>
        <taxon>Micromonosporales</taxon>
        <taxon>Micromonosporaceae</taxon>
        <taxon>Micromonospora</taxon>
    </lineage>
</organism>
<gene>
    <name evidence="2" type="ORF">C1I99_22355</name>
</gene>
<feature type="domain" description="Mycothiol-dependent maleylpyruvate isomerase metal-binding" evidence="1">
    <location>
        <begin position="12"/>
        <end position="124"/>
    </location>
</feature>